<gene>
    <name evidence="1" type="ORF">N7532_001546</name>
</gene>
<keyword evidence="2" id="KW-1185">Reference proteome</keyword>
<dbReference type="OrthoDB" id="4467576at2759"/>
<comment type="caution">
    <text evidence="1">The sequence shown here is derived from an EMBL/GenBank/DDBJ whole genome shotgun (WGS) entry which is preliminary data.</text>
</comment>
<dbReference type="EMBL" id="JAPQKI010000002">
    <property type="protein sequence ID" value="KAJ5111011.1"/>
    <property type="molecule type" value="Genomic_DNA"/>
</dbReference>
<name>A0A9W9G2P8_9EURO</name>
<dbReference type="AlphaFoldDB" id="A0A9W9G2P8"/>
<evidence type="ECO:0000313" key="2">
    <source>
        <dbReference type="Proteomes" id="UP001149074"/>
    </source>
</evidence>
<dbReference type="RefSeq" id="XP_056479081.1">
    <property type="nucleotide sequence ID" value="XM_056614040.1"/>
</dbReference>
<dbReference type="GeneID" id="81353019"/>
<dbReference type="Proteomes" id="UP001149074">
    <property type="component" value="Unassembled WGS sequence"/>
</dbReference>
<evidence type="ECO:0000313" key="1">
    <source>
        <dbReference type="EMBL" id="KAJ5111011.1"/>
    </source>
</evidence>
<protein>
    <recommendedName>
        <fullName evidence="3">F-box domain-containing protein</fullName>
    </recommendedName>
</protein>
<sequence>MTPFFGRVRAAVSRRGKRAYSFNLEPKESPWKRLPDNVFVALVAYCRVNDIAALALTCRLLHHRISMNEILIAQTYLGLRKQARLREDEDDADVSPGDELTFISELFPPPPPHYALSERHDDAEYSLAYISDLERCWTTCIQLSYHLADHAVRHHLETDAIARELWSWKKTEKEYVYSKAVEATQAKLLHPLAYAIFFLESSASDDSASNWSDQTTDLSVSIGHQQSILQRPPFNDTQILITVQHCMQLLCSTVRRLMHPDFPCSSSESWVSLLLLTSTLERIVQFFAAVAKDEAKQMNAKHPYSSPGSTWSHRKEFMWQMRDDLSHYLASSRPSTSGGAKAQPTLDDVWFGAAYRELVERSAIPHLAEEPVPVLHGLGISLRCKHCLGED</sequence>
<reference evidence="1" key="1">
    <citation type="submission" date="2022-11" db="EMBL/GenBank/DDBJ databases">
        <authorList>
            <person name="Petersen C."/>
        </authorList>
    </citation>
    <scope>NUCLEOTIDE SEQUENCE</scope>
    <source>
        <strain evidence="1">IBT 30761</strain>
    </source>
</reference>
<organism evidence="1 2">
    <name type="scientific">Penicillium argentinense</name>
    <dbReference type="NCBI Taxonomy" id="1131581"/>
    <lineage>
        <taxon>Eukaryota</taxon>
        <taxon>Fungi</taxon>
        <taxon>Dikarya</taxon>
        <taxon>Ascomycota</taxon>
        <taxon>Pezizomycotina</taxon>
        <taxon>Eurotiomycetes</taxon>
        <taxon>Eurotiomycetidae</taxon>
        <taxon>Eurotiales</taxon>
        <taxon>Aspergillaceae</taxon>
        <taxon>Penicillium</taxon>
    </lineage>
</organism>
<evidence type="ECO:0008006" key="3">
    <source>
        <dbReference type="Google" id="ProtNLM"/>
    </source>
</evidence>
<proteinExistence type="predicted"/>
<reference evidence="1" key="2">
    <citation type="journal article" date="2023" name="IMA Fungus">
        <title>Comparative genomic study of the Penicillium genus elucidates a diverse pangenome and 15 lateral gene transfer events.</title>
        <authorList>
            <person name="Petersen C."/>
            <person name="Sorensen T."/>
            <person name="Nielsen M.R."/>
            <person name="Sondergaard T.E."/>
            <person name="Sorensen J.L."/>
            <person name="Fitzpatrick D.A."/>
            <person name="Frisvad J.C."/>
            <person name="Nielsen K.L."/>
        </authorList>
    </citation>
    <scope>NUCLEOTIDE SEQUENCE</scope>
    <source>
        <strain evidence="1">IBT 30761</strain>
    </source>
</reference>
<accession>A0A9W9G2P8</accession>